<gene>
    <name evidence="2" type="ORF">JCM31447_28280</name>
</gene>
<feature type="transmembrane region" description="Helical" evidence="1">
    <location>
        <begin position="97"/>
        <end position="113"/>
    </location>
</feature>
<dbReference type="Pfam" id="PF06182">
    <property type="entry name" value="ABC2_membrane_6"/>
    <property type="match status" value="1"/>
</dbReference>
<protein>
    <recommendedName>
        <fullName evidence="4">ABC transporter permease</fullName>
    </recommendedName>
</protein>
<feature type="transmembrane region" description="Helical" evidence="1">
    <location>
        <begin position="151"/>
        <end position="178"/>
    </location>
</feature>
<dbReference type="EMBL" id="AP019368">
    <property type="protein sequence ID" value="BBH54364.1"/>
    <property type="molecule type" value="Genomic_DNA"/>
</dbReference>
<feature type="transmembrane region" description="Helical" evidence="1">
    <location>
        <begin position="119"/>
        <end position="139"/>
    </location>
</feature>
<keyword evidence="1" id="KW-1133">Transmembrane helix</keyword>
<keyword evidence="3" id="KW-1185">Reference proteome</keyword>
<feature type="transmembrane region" description="Helical" evidence="1">
    <location>
        <begin position="241"/>
        <end position="259"/>
    </location>
</feature>
<evidence type="ECO:0000313" key="2">
    <source>
        <dbReference type="EMBL" id="BBH54364.1"/>
    </source>
</evidence>
<keyword evidence="1" id="KW-0812">Transmembrane</keyword>
<dbReference type="PANTHER" id="PTHR36832:SF1">
    <property type="entry name" value="SLR1174 PROTEIN"/>
    <property type="match status" value="1"/>
</dbReference>
<proteinExistence type="predicted"/>
<dbReference type="RefSeq" id="WP_130611965.1">
    <property type="nucleotide sequence ID" value="NZ_AP019368.1"/>
</dbReference>
<organism evidence="2 3">
    <name type="scientific">Fluviispira sanaruensis</name>
    <dbReference type="NCBI Taxonomy" id="2493639"/>
    <lineage>
        <taxon>Bacteria</taxon>
        <taxon>Pseudomonadati</taxon>
        <taxon>Bdellovibrionota</taxon>
        <taxon>Oligoflexia</taxon>
        <taxon>Silvanigrellales</taxon>
        <taxon>Silvanigrellaceae</taxon>
        <taxon>Fluviispira</taxon>
    </lineage>
</organism>
<feature type="transmembrane region" description="Helical" evidence="1">
    <location>
        <begin position="57"/>
        <end position="77"/>
    </location>
</feature>
<reference evidence="2 3" key="1">
    <citation type="submission" date="2018-12" db="EMBL/GenBank/DDBJ databases">
        <title>Rubrispira sanarue gen. nov., sp., nov., a member of the order Silvanigrellales, isolated from a brackish lake in Hamamatsu Japan.</title>
        <authorList>
            <person name="Maejima Y."/>
            <person name="Iino T."/>
            <person name="Muraguchi Y."/>
            <person name="Fukuda K."/>
            <person name="Nojiri H."/>
            <person name="Ohkuma M."/>
            <person name="Moriuchi R."/>
            <person name="Dohra H."/>
            <person name="Kimbara K."/>
            <person name="Shintani M."/>
        </authorList>
    </citation>
    <scope>NUCLEOTIDE SEQUENCE [LARGE SCALE GENOMIC DNA]</scope>
    <source>
        <strain evidence="2 3">RF1110005</strain>
    </source>
</reference>
<evidence type="ECO:0000313" key="3">
    <source>
        <dbReference type="Proteomes" id="UP000291236"/>
    </source>
</evidence>
<sequence>MRKINFLKMLRTIIMISFANSIVFRGTFLLRFFVILASLSAYYYFWLFVYRQNSTIANYDFSSFIGYLVGAQIFYSLLQPDDINMSDSIRYGELDKYLLLPSNMILILYLKLLGNRLAYATTIFIPFLLLIIFSSLFFNTHLFRSISLLQILSLGFFCLGGVSLHFLMEITIGLLAFWFEKSDFLFVVKEMIFWILAGLWLPYEFFPSALQTIFQWSPFRYFAYIQATILTGKAHSIAQELILMVFWIIAFIVLTILIMKKGIKKYEAFGS</sequence>
<dbReference type="PANTHER" id="PTHR36832">
    <property type="entry name" value="SLR1174 PROTEIN-RELATED"/>
    <property type="match status" value="1"/>
</dbReference>
<accession>A0A4P2VQ29</accession>
<name>A0A4P2VQ29_FLUSA</name>
<feature type="transmembrane region" description="Helical" evidence="1">
    <location>
        <begin position="12"/>
        <end position="45"/>
    </location>
</feature>
<dbReference type="Proteomes" id="UP000291236">
    <property type="component" value="Chromosome"/>
</dbReference>
<dbReference type="KEGG" id="sbf:JCM31447_28280"/>
<dbReference type="AlphaFoldDB" id="A0A4P2VQ29"/>
<evidence type="ECO:0000256" key="1">
    <source>
        <dbReference type="SAM" id="Phobius"/>
    </source>
</evidence>
<evidence type="ECO:0008006" key="4">
    <source>
        <dbReference type="Google" id="ProtNLM"/>
    </source>
</evidence>
<dbReference type="InterPro" id="IPR010390">
    <property type="entry name" value="ABC-2_transporter-like"/>
</dbReference>
<feature type="transmembrane region" description="Helical" evidence="1">
    <location>
        <begin position="184"/>
        <end position="206"/>
    </location>
</feature>
<dbReference type="OrthoDB" id="8582979at2"/>
<keyword evidence="1" id="KW-0472">Membrane</keyword>